<dbReference type="GO" id="GO:0016779">
    <property type="term" value="F:nucleotidyltransferase activity"/>
    <property type="evidence" value="ECO:0007669"/>
    <property type="project" value="UniProtKB-KW"/>
</dbReference>
<name>A0A813WEY4_9BILA</name>
<dbReference type="Pfam" id="PF13424">
    <property type="entry name" value="TPR_12"/>
    <property type="match status" value="1"/>
</dbReference>
<evidence type="ECO:0000256" key="6">
    <source>
        <dbReference type="PROSITE-ProRule" id="PRU00339"/>
    </source>
</evidence>
<evidence type="ECO:0000313" key="9">
    <source>
        <dbReference type="Proteomes" id="UP000663864"/>
    </source>
</evidence>
<organism evidence="8 9">
    <name type="scientific">Rotaria sordida</name>
    <dbReference type="NCBI Taxonomy" id="392033"/>
    <lineage>
        <taxon>Eukaryota</taxon>
        <taxon>Metazoa</taxon>
        <taxon>Spiralia</taxon>
        <taxon>Gnathifera</taxon>
        <taxon>Rotifera</taxon>
        <taxon>Eurotatoria</taxon>
        <taxon>Bdelloidea</taxon>
        <taxon>Philodinida</taxon>
        <taxon>Philodinidae</taxon>
        <taxon>Rotaria</taxon>
    </lineage>
</organism>
<sequence length="367" mass="42999">MLKRDVNQADIELTPISIVSVQPVIHLNELDQSFMYSRLLKEILLKMEYDENQKTKFIELCLIQQVENESAHRVIDEFERDYDGSSPIWWYTRDCFIYSMLNKALRTQDIEIIIKMGFFIRDLHQQIEQLHLRSDNRNRPIEVYRGQAMSNAEFDKMKNNKNGLLSFNSFLSTSFDSQIAFARADSTRDDPELTGVFFKIKIDPLISTTPFASIDDVSYFSDSEQEVLFSMHTIFRIGEMRQIENRLWEVILTLTSDDDEQLKRLGDYIRKEIEVQTEWAQLANMMLKMGEFEKSKEIYHAIHESAAINDLATEAWYHNNIGYIMTEEGDQKAALSHLQKALEIKEQYLPSDHLKYFIQAAIPTDKS</sequence>
<dbReference type="InterPro" id="IPR019734">
    <property type="entry name" value="TPR_rpt"/>
</dbReference>
<comment type="catalytic activity">
    <reaction evidence="5 7">
        <text>L-arginyl-[protein] + NAD(+) = N(omega)-(ADP-D-ribosyl)-L-arginyl-[protein] + nicotinamide + H(+)</text>
        <dbReference type="Rhea" id="RHEA:19149"/>
        <dbReference type="Rhea" id="RHEA-COMP:10532"/>
        <dbReference type="Rhea" id="RHEA-COMP:15087"/>
        <dbReference type="ChEBI" id="CHEBI:15378"/>
        <dbReference type="ChEBI" id="CHEBI:17154"/>
        <dbReference type="ChEBI" id="CHEBI:29965"/>
        <dbReference type="ChEBI" id="CHEBI:57540"/>
        <dbReference type="ChEBI" id="CHEBI:142554"/>
        <dbReference type="EC" id="2.4.2.31"/>
    </reaction>
</comment>
<dbReference type="Pfam" id="PF01129">
    <property type="entry name" value="ART"/>
    <property type="match status" value="1"/>
</dbReference>
<dbReference type="Proteomes" id="UP000663864">
    <property type="component" value="Unassembled WGS sequence"/>
</dbReference>
<evidence type="ECO:0000256" key="1">
    <source>
        <dbReference type="ARBA" id="ARBA00009558"/>
    </source>
</evidence>
<reference evidence="8" key="1">
    <citation type="submission" date="2021-02" db="EMBL/GenBank/DDBJ databases">
        <authorList>
            <person name="Nowell W R."/>
        </authorList>
    </citation>
    <scope>NUCLEOTIDE SEQUENCE</scope>
</reference>
<dbReference type="InterPro" id="IPR000768">
    <property type="entry name" value="ART"/>
</dbReference>
<accession>A0A813WEY4</accession>
<keyword evidence="7" id="KW-0521">NADP</keyword>
<evidence type="ECO:0000256" key="2">
    <source>
        <dbReference type="ARBA" id="ARBA00022676"/>
    </source>
</evidence>
<keyword evidence="2 7" id="KW-0328">Glycosyltransferase</keyword>
<evidence type="ECO:0000256" key="5">
    <source>
        <dbReference type="ARBA" id="ARBA00047597"/>
    </source>
</evidence>
<dbReference type="PROSITE" id="PS51996">
    <property type="entry name" value="TR_MART"/>
    <property type="match status" value="1"/>
</dbReference>
<protein>
    <recommendedName>
        <fullName evidence="7">NAD(P)(+)--arginine ADP-ribosyltransferase</fullName>
        <ecNumber evidence="7">2.4.2.31</ecNumber>
    </recommendedName>
    <alternativeName>
        <fullName evidence="7">Mono(ADP-ribosyl)transferase</fullName>
    </alternativeName>
</protein>
<comment type="caution">
    <text evidence="8">The sequence shown here is derived from an EMBL/GenBank/DDBJ whole genome shotgun (WGS) entry which is preliminary data.</text>
</comment>
<comment type="similarity">
    <text evidence="1 7">Belongs to the Arg-specific ADP-ribosyltransferase family.</text>
</comment>
<keyword evidence="6" id="KW-0802">TPR repeat</keyword>
<dbReference type="EMBL" id="CAJNOT010000130">
    <property type="protein sequence ID" value="CAF0854962.1"/>
    <property type="molecule type" value="Genomic_DNA"/>
</dbReference>
<dbReference type="GO" id="GO:0106274">
    <property type="term" value="F:NAD+-protein-arginine ADP-ribosyltransferase activity"/>
    <property type="evidence" value="ECO:0007669"/>
    <property type="project" value="UniProtKB-EC"/>
</dbReference>
<dbReference type="Gene3D" id="1.25.40.10">
    <property type="entry name" value="Tetratricopeptide repeat domain"/>
    <property type="match status" value="1"/>
</dbReference>
<evidence type="ECO:0000256" key="4">
    <source>
        <dbReference type="ARBA" id="ARBA00022695"/>
    </source>
</evidence>
<dbReference type="PROSITE" id="PS50005">
    <property type="entry name" value="TPR"/>
    <property type="match status" value="1"/>
</dbReference>
<dbReference type="EC" id="2.4.2.31" evidence="7"/>
<evidence type="ECO:0000256" key="7">
    <source>
        <dbReference type="RuleBase" id="RU361228"/>
    </source>
</evidence>
<feature type="repeat" description="TPR" evidence="6">
    <location>
        <begin position="315"/>
        <end position="348"/>
    </location>
</feature>
<dbReference type="SUPFAM" id="SSF56399">
    <property type="entry name" value="ADP-ribosylation"/>
    <property type="match status" value="1"/>
</dbReference>
<dbReference type="SUPFAM" id="SSF48452">
    <property type="entry name" value="TPR-like"/>
    <property type="match status" value="1"/>
</dbReference>
<evidence type="ECO:0000313" key="8">
    <source>
        <dbReference type="EMBL" id="CAF0854962.1"/>
    </source>
</evidence>
<dbReference type="Gene3D" id="3.90.176.10">
    <property type="entry name" value="Toxin ADP-ribosyltransferase, Chain A, domain 1"/>
    <property type="match status" value="1"/>
</dbReference>
<dbReference type="AlphaFoldDB" id="A0A813WEY4"/>
<keyword evidence="3 7" id="KW-0808">Transferase</keyword>
<keyword evidence="4" id="KW-0548">Nucleotidyltransferase</keyword>
<dbReference type="InterPro" id="IPR011990">
    <property type="entry name" value="TPR-like_helical_dom_sf"/>
</dbReference>
<proteinExistence type="inferred from homology"/>
<keyword evidence="7" id="KW-0520">NAD</keyword>
<evidence type="ECO:0000256" key="3">
    <source>
        <dbReference type="ARBA" id="ARBA00022679"/>
    </source>
</evidence>
<gene>
    <name evidence="8" type="ORF">ZHD862_LOCUS5070</name>
</gene>